<dbReference type="SUPFAM" id="SSF53756">
    <property type="entry name" value="UDP-Glycosyltransferase/glycogen phosphorylase"/>
    <property type="match status" value="1"/>
</dbReference>
<protein>
    <submittedName>
        <fullName evidence="1">Glycosyltransferase</fullName>
    </submittedName>
</protein>
<accession>A0AAT9LFV0</accession>
<evidence type="ECO:0000313" key="1">
    <source>
        <dbReference type="EMBL" id="QUL99097.1"/>
    </source>
</evidence>
<dbReference type="EMBL" id="CP062796">
    <property type="protein sequence ID" value="QUL99097.1"/>
    <property type="molecule type" value="Genomic_DNA"/>
</dbReference>
<name>A0AAT9LFV0_9FIRM</name>
<dbReference type="PANTHER" id="PTHR12526:SF630">
    <property type="entry name" value="GLYCOSYLTRANSFERASE"/>
    <property type="match status" value="1"/>
</dbReference>
<reference evidence="1" key="1">
    <citation type="submission" date="2020-10" db="EMBL/GenBank/DDBJ databases">
        <authorList>
            <person name="Kadnikov V."/>
            <person name="Beletsky A.V."/>
            <person name="Mardanov A.V."/>
            <person name="Karnachuk O.V."/>
            <person name="Ravin N.V."/>
        </authorList>
    </citation>
    <scope>NUCLEOTIDE SEQUENCE</scope>
    <source>
        <strain evidence="1">Bu02</strain>
    </source>
</reference>
<dbReference type="PANTHER" id="PTHR12526">
    <property type="entry name" value="GLYCOSYLTRANSFERASE"/>
    <property type="match status" value="1"/>
</dbReference>
<dbReference type="AlphaFoldDB" id="A0AAT9LFV0"/>
<sequence length="291" mass="33435">MESGLFVLSRDASPLAVPRDVPVILWFTLPDHHVFAGGVYAEDFVVFDLCDEPEEEFASWKKGLEEAFSVASMVFCASYLLYEKYRERHPRVYYLPNAADCETFKTAGPIPDDFPKRSGPVAGYHGVLATWIDWNLVYRVSRKLPHWNFVFVGPVLGLSKQDLPYSPNIFYLGEKNYDDLPGYVRRFDVGIIPFKVSAMTRYSNPIKMYEYLACGKPVVSTDIHEVAICPFARVARNYQEFSFALEDVLRESAEKPGWAKKREDWARKNSWHERALRVDRIVREAIEKGVG</sequence>
<dbReference type="KEGG" id="fcz:IMF26_03245"/>
<gene>
    <name evidence="1" type="ORF">IMF26_03245</name>
</gene>
<organism evidence="1">
    <name type="scientific">Candidatus Fermentithermobacillus carboniphilus</name>
    <dbReference type="NCBI Taxonomy" id="3085328"/>
    <lineage>
        <taxon>Bacteria</taxon>
        <taxon>Bacillati</taxon>
        <taxon>Bacillota</taxon>
        <taxon>Candidatus Fermentithermobacillia</taxon>
        <taxon>Candidatus Fermentithermobacillales</taxon>
        <taxon>Candidatus Fermentithermobacillaceae</taxon>
        <taxon>Candidatus Fermentithermobacillus</taxon>
    </lineage>
</organism>
<reference evidence="1" key="2">
    <citation type="journal article" date="2023" name="Biology">
        <title>Prokaryotic Life Associated with Coal-Fire Gas Vents Revealed by Metagenomics.</title>
        <authorList>
            <person name="Kadnikov V.V."/>
            <person name="Mardanov A.V."/>
            <person name="Beletsky A.V."/>
            <person name="Karnachuk O.V."/>
            <person name="Ravin N.V."/>
        </authorList>
    </citation>
    <scope>NUCLEOTIDE SEQUENCE</scope>
    <source>
        <strain evidence="1">Bu02</strain>
    </source>
</reference>
<dbReference type="Gene3D" id="3.40.50.2000">
    <property type="entry name" value="Glycogen Phosphorylase B"/>
    <property type="match status" value="1"/>
</dbReference>
<dbReference type="Pfam" id="PF13692">
    <property type="entry name" value="Glyco_trans_1_4"/>
    <property type="match status" value="1"/>
</dbReference>
<proteinExistence type="predicted"/>